<evidence type="ECO:0000313" key="2">
    <source>
        <dbReference type="EMBL" id="ERN39770.1"/>
    </source>
</evidence>
<reference evidence="2 3" key="1">
    <citation type="submission" date="2013-05" db="EMBL/GenBank/DDBJ databases">
        <title>Draft genome sequence of Rubidibacter lacunae KORDI 51-2.</title>
        <authorList>
            <person name="Choi D.H."/>
            <person name="Noh J.H."/>
            <person name="Kwon K.-K."/>
            <person name="Lee J.-H."/>
            <person name="Ryu J.-Y."/>
        </authorList>
    </citation>
    <scope>NUCLEOTIDE SEQUENCE [LARGE SCALE GENOMIC DNA]</scope>
    <source>
        <strain evidence="2 3">KORDI 51-2</strain>
    </source>
</reference>
<comment type="caution">
    <text evidence="2">The sequence shown here is derived from an EMBL/GenBank/DDBJ whole genome shotgun (WGS) entry which is preliminary data.</text>
</comment>
<dbReference type="EMBL" id="ASSJ01000097">
    <property type="protein sequence ID" value="ERN39770.1"/>
    <property type="molecule type" value="Genomic_DNA"/>
</dbReference>
<evidence type="ECO:0000259" key="1">
    <source>
        <dbReference type="Pfam" id="PF12323"/>
    </source>
</evidence>
<keyword evidence="3" id="KW-1185">Reference proteome</keyword>
<organism evidence="2 3">
    <name type="scientific">Rubidibacter lacunae KORDI 51-2</name>
    <dbReference type="NCBI Taxonomy" id="582515"/>
    <lineage>
        <taxon>Bacteria</taxon>
        <taxon>Bacillati</taxon>
        <taxon>Cyanobacteriota</taxon>
        <taxon>Cyanophyceae</taxon>
        <taxon>Oscillatoriophycideae</taxon>
        <taxon>Chroococcales</taxon>
        <taxon>Aphanothecaceae</taxon>
        <taxon>Rubidibacter</taxon>
    </lineage>
</organism>
<evidence type="ECO:0000313" key="3">
    <source>
        <dbReference type="Proteomes" id="UP000016960"/>
    </source>
</evidence>
<dbReference type="Proteomes" id="UP000016960">
    <property type="component" value="Unassembled WGS sequence"/>
</dbReference>
<name>U5DJA6_9CHRO</name>
<dbReference type="AlphaFoldDB" id="U5DJA6"/>
<sequence length="82" mass="9939">MTRWLDMLRAQYNWLLAERFDWWEMNRCPVNACPLICSLAPPKDNPDYYTQKASLVPLKKERPWYKELHSQVLQEVTKQVKQ</sequence>
<dbReference type="eggNOG" id="COG0675">
    <property type="taxonomic scope" value="Bacteria"/>
</dbReference>
<protein>
    <submittedName>
        <fullName evidence="2">Helix-turn-helix domain protein</fullName>
    </submittedName>
</protein>
<accession>U5DJA6</accession>
<dbReference type="Pfam" id="PF12323">
    <property type="entry name" value="HTH_OrfB_IS605"/>
    <property type="match status" value="1"/>
</dbReference>
<dbReference type="InterPro" id="IPR021027">
    <property type="entry name" value="Transposase_put_HTH"/>
</dbReference>
<gene>
    <name evidence="2" type="ORF">KR51_00037460</name>
</gene>
<dbReference type="InParanoid" id="U5DJA6"/>
<feature type="non-terminal residue" evidence="2">
    <location>
        <position position="82"/>
    </location>
</feature>
<feature type="domain" description="Transposase putative helix-turn-helix" evidence="1">
    <location>
        <begin position="2"/>
        <end position="27"/>
    </location>
</feature>
<proteinExistence type="predicted"/>
<dbReference type="STRING" id="582515.KR51_00037460"/>